<sequence>LFTHFCCLFPLYIHSIWPLSLPARRGAKKQTKFRNLNQIPPIHLLPASNSDCSAVWVLTFKLSNMVSNLSLEDGMMILDEAFSRTRKIMEGYSNVKFSAEEYQKFYECVYLLCVQRTSFDNSRMLYERYQNGLEECIYSLVLPSLEDKNDAALLTELVVKWSNYQLMARWLSRFFCYLDRFYIPRVGAFGLLELAIRCFHNLVNSRCNSKLVPAAIALINQDRNGEKIDSNILKNVVEYFDIVRTVGGTCYDEFEKALLANSAAHYSQVASHGLLHDSCADYTYKVQWCLNQESVRSSQFLNPTLRDKLLQVVKSCLVDQVCTKFAEKQRAENHGKSADYQDLLSKCADLNLGDPGSDQNWNMVQQP</sequence>
<dbReference type="InterPro" id="IPR045093">
    <property type="entry name" value="Cullin"/>
</dbReference>
<comment type="similarity">
    <text evidence="1">Belongs to the cullin family.</text>
</comment>
<organism evidence="4 5">
    <name type="scientific">Chenopodium quinoa</name>
    <name type="common">Quinoa</name>
    <dbReference type="NCBI Taxonomy" id="63459"/>
    <lineage>
        <taxon>Eukaryota</taxon>
        <taxon>Viridiplantae</taxon>
        <taxon>Streptophyta</taxon>
        <taxon>Embryophyta</taxon>
        <taxon>Tracheophyta</taxon>
        <taxon>Spermatophyta</taxon>
        <taxon>Magnoliopsida</taxon>
        <taxon>eudicotyledons</taxon>
        <taxon>Gunneridae</taxon>
        <taxon>Pentapetalae</taxon>
        <taxon>Caryophyllales</taxon>
        <taxon>Chenopodiaceae</taxon>
        <taxon>Chenopodioideae</taxon>
        <taxon>Atripliceae</taxon>
        <taxon>Chenopodium</taxon>
    </lineage>
</organism>
<dbReference type="SUPFAM" id="SSF74788">
    <property type="entry name" value="Cullin repeat-like"/>
    <property type="match status" value="1"/>
</dbReference>
<keyword evidence="5" id="KW-1185">Reference proteome</keyword>
<feature type="domain" description="Cullin N-terminal" evidence="3">
    <location>
        <begin position="94"/>
        <end position="333"/>
    </location>
</feature>
<evidence type="ECO:0000259" key="3">
    <source>
        <dbReference type="Pfam" id="PF00888"/>
    </source>
</evidence>
<dbReference type="AlphaFoldDB" id="A0A803KP49"/>
<feature type="signal peptide" evidence="2">
    <location>
        <begin position="1"/>
        <end position="18"/>
    </location>
</feature>
<dbReference type="InterPro" id="IPR016159">
    <property type="entry name" value="Cullin_repeat-like_dom_sf"/>
</dbReference>
<evidence type="ECO:0000313" key="4">
    <source>
        <dbReference type="EnsemblPlants" id="AUR62000805-RA:cds"/>
    </source>
</evidence>
<dbReference type="PANTHER" id="PTHR11932">
    <property type="entry name" value="CULLIN"/>
    <property type="match status" value="1"/>
</dbReference>
<accession>A0A803KP49</accession>
<dbReference type="InterPro" id="IPR001373">
    <property type="entry name" value="Cullin_N"/>
</dbReference>
<dbReference type="Gene3D" id="1.20.1310.10">
    <property type="entry name" value="Cullin Repeats"/>
    <property type="match status" value="2"/>
</dbReference>
<feature type="chain" id="PRO_5031388226" description="Cullin N-terminal domain-containing protein" evidence="2">
    <location>
        <begin position="19"/>
        <end position="367"/>
    </location>
</feature>
<dbReference type="Pfam" id="PF00888">
    <property type="entry name" value="Cullin"/>
    <property type="match status" value="1"/>
</dbReference>
<dbReference type="Proteomes" id="UP000596660">
    <property type="component" value="Unplaced"/>
</dbReference>
<evidence type="ECO:0000256" key="1">
    <source>
        <dbReference type="ARBA" id="ARBA00006019"/>
    </source>
</evidence>
<dbReference type="OMA" id="SSCYARI"/>
<gene>
    <name evidence="4" type="primary">LOC110736893</name>
</gene>
<evidence type="ECO:0000313" key="5">
    <source>
        <dbReference type="Proteomes" id="UP000596660"/>
    </source>
</evidence>
<dbReference type="GO" id="GO:0006511">
    <property type="term" value="P:ubiquitin-dependent protein catabolic process"/>
    <property type="evidence" value="ECO:0007669"/>
    <property type="project" value="InterPro"/>
</dbReference>
<name>A0A803KP49_CHEQI</name>
<keyword evidence="2" id="KW-0732">Signal</keyword>
<dbReference type="Gramene" id="AUR62000805-RA">
    <property type="protein sequence ID" value="AUR62000805-RA:cds"/>
    <property type="gene ID" value="AUR62000805"/>
</dbReference>
<reference evidence="4" key="2">
    <citation type="submission" date="2021-03" db="UniProtKB">
        <authorList>
            <consortium name="EnsemblPlants"/>
        </authorList>
    </citation>
    <scope>IDENTIFICATION</scope>
</reference>
<evidence type="ECO:0000256" key="2">
    <source>
        <dbReference type="SAM" id="SignalP"/>
    </source>
</evidence>
<protein>
    <recommendedName>
        <fullName evidence="3">Cullin N-terminal domain-containing protein</fullName>
    </recommendedName>
</protein>
<reference evidence="4" key="1">
    <citation type="journal article" date="2017" name="Nature">
        <title>The genome of Chenopodium quinoa.</title>
        <authorList>
            <person name="Jarvis D.E."/>
            <person name="Ho Y.S."/>
            <person name="Lightfoot D.J."/>
            <person name="Schmoeckel S.M."/>
            <person name="Li B."/>
            <person name="Borm T.J.A."/>
            <person name="Ohyanagi H."/>
            <person name="Mineta K."/>
            <person name="Michell C.T."/>
            <person name="Saber N."/>
            <person name="Kharbatia N.M."/>
            <person name="Rupper R.R."/>
            <person name="Sharp A.R."/>
            <person name="Dally N."/>
            <person name="Boughton B.A."/>
            <person name="Woo Y.H."/>
            <person name="Gao G."/>
            <person name="Schijlen E.G.W.M."/>
            <person name="Guo X."/>
            <person name="Momin A.A."/>
            <person name="Negrao S."/>
            <person name="Al-Babili S."/>
            <person name="Gehring C."/>
            <person name="Roessner U."/>
            <person name="Jung C."/>
            <person name="Murphy K."/>
            <person name="Arold S.T."/>
            <person name="Gojobori T."/>
            <person name="van der Linden C.G."/>
            <person name="van Loo E.N."/>
            <person name="Jellen E.N."/>
            <person name="Maughan P.J."/>
            <person name="Tester M."/>
        </authorList>
    </citation>
    <scope>NUCLEOTIDE SEQUENCE [LARGE SCALE GENOMIC DNA]</scope>
    <source>
        <strain evidence="4">cv. PI 614886</strain>
    </source>
</reference>
<dbReference type="GO" id="GO:0031625">
    <property type="term" value="F:ubiquitin protein ligase binding"/>
    <property type="evidence" value="ECO:0007669"/>
    <property type="project" value="InterPro"/>
</dbReference>
<dbReference type="EnsemblPlants" id="AUR62000805-RA">
    <property type="protein sequence ID" value="AUR62000805-RA:cds"/>
    <property type="gene ID" value="AUR62000805"/>
</dbReference>
<proteinExistence type="inferred from homology"/>